<feature type="transmembrane region" description="Helical" evidence="1">
    <location>
        <begin position="51"/>
        <end position="69"/>
    </location>
</feature>
<dbReference type="OrthoDB" id="9759607at2"/>
<reference evidence="3 4" key="1">
    <citation type="submission" date="2017-04" db="EMBL/GenBank/DDBJ databases">
        <authorList>
            <person name="Afonso C.L."/>
            <person name="Miller P.J."/>
            <person name="Scott M.A."/>
            <person name="Spackman E."/>
            <person name="Goraichik I."/>
            <person name="Dimitrov K.M."/>
            <person name="Suarez D.L."/>
            <person name="Swayne D.E."/>
        </authorList>
    </citation>
    <scope>NUCLEOTIDE SEQUENCE [LARGE SCALE GENOMIC DNA]</scope>
    <source>
        <strain evidence="3 4">KR-140</strain>
    </source>
</reference>
<organism evidence="3 4">
    <name type="scientific">Deinococcus hopiensis KR-140</name>
    <dbReference type="NCBI Taxonomy" id="695939"/>
    <lineage>
        <taxon>Bacteria</taxon>
        <taxon>Thermotogati</taxon>
        <taxon>Deinococcota</taxon>
        <taxon>Deinococci</taxon>
        <taxon>Deinococcales</taxon>
        <taxon>Deinococcaceae</taxon>
        <taxon>Deinococcus</taxon>
    </lineage>
</organism>
<feature type="transmembrane region" description="Helical" evidence="1">
    <location>
        <begin position="21"/>
        <end position="39"/>
    </location>
</feature>
<dbReference type="SUPFAM" id="SSF55073">
    <property type="entry name" value="Nucleotide cyclase"/>
    <property type="match status" value="1"/>
</dbReference>
<dbReference type="STRING" id="695939.SAMN00790413_00347"/>
<dbReference type="FunFam" id="3.30.70.270:FF:000001">
    <property type="entry name" value="Diguanylate cyclase domain protein"/>
    <property type="match status" value="1"/>
</dbReference>
<dbReference type="Proteomes" id="UP000192582">
    <property type="component" value="Unassembled WGS sequence"/>
</dbReference>
<keyword evidence="1" id="KW-0812">Transmembrane</keyword>
<accession>A0A1W1V7X2</accession>
<feature type="transmembrane region" description="Helical" evidence="1">
    <location>
        <begin position="105"/>
        <end position="126"/>
    </location>
</feature>
<name>A0A1W1V7X2_9DEIO</name>
<feature type="domain" description="GGDEF" evidence="2">
    <location>
        <begin position="235"/>
        <end position="363"/>
    </location>
</feature>
<dbReference type="InterPro" id="IPR029787">
    <property type="entry name" value="Nucleotide_cyclase"/>
</dbReference>
<dbReference type="AlphaFoldDB" id="A0A1W1V7X2"/>
<feature type="transmembrane region" description="Helical" evidence="1">
    <location>
        <begin position="74"/>
        <end position="93"/>
    </location>
</feature>
<dbReference type="GO" id="GO:1902201">
    <property type="term" value="P:negative regulation of bacterial-type flagellum-dependent cell motility"/>
    <property type="evidence" value="ECO:0007669"/>
    <property type="project" value="TreeGrafter"/>
</dbReference>
<dbReference type="RefSeq" id="WP_084048036.1">
    <property type="nucleotide sequence ID" value="NZ_FWWU01000009.1"/>
</dbReference>
<dbReference type="PANTHER" id="PTHR45138:SF9">
    <property type="entry name" value="DIGUANYLATE CYCLASE DGCM-RELATED"/>
    <property type="match status" value="1"/>
</dbReference>
<dbReference type="PROSITE" id="PS50887">
    <property type="entry name" value="GGDEF"/>
    <property type="match status" value="1"/>
</dbReference>
<feature type="transmembrane region" description="Helical" evidence="1">
    <location>
        <begin position="171"/>
        <end position="188"/>
    </location>
</feature>
<proteinExistence type="predicted"/>
<keyword evidence="1" id="KW-1133">Transmembrane helix</keyword>
<dbReference type="PANTHER" id="PTHR45138">
    <property type="entry name" value="REGULATORY COMPONENTS OF SENSORY TRANSDUCTION SYSTEM"/>
    <property type="match status" value="1"/>
</dbReference>
<dbReference type="GO" id="GO:0005886">
    <property type="term" value="C:plasma membrane"/>
    <property type="evidence" value="ECO:0007669"/>
    <property type="project" value="TreeGrafter"/>
</dbReference>
<dbReference type="Gene3D" id="3.30.70.270">
    <property type="match status" value="1"/>
</dbReference>
<gene>
    <name evidence="3" type="ORF">SAMN00790413_00347</name>
</gene>
<dbReference type="InterPro" id="IPR043128">
    <property type="entry name" value="Rev_trsase/Diguanyl_cyclase"/>
</dbReference>
<dbReference type="InterPro" id="IPR050469">
    <property type="entry name" value="Diguanylate_Cyclase"/>
</dbReference>
<dbReference type="GO" id="GO:0052621">
    <property type="term" value="F:diguanylate cyclase activity"/>
    <property type="evidence" value="ECO:0007669"/>
    <property type="project" value="TreeGrafter"/>
</dbReference>
<sequence length="363" mass="39712">MPWRDRRDVTSSPEFQFRRNSLLVILACVLIASIVTLGFSNRWLFSPSDQGALAFIVVKNAVLFTWLWFRPRALAVVGVAELLFEGVGGVARLGETLLVRGGGGAAGLDGYAFWLALNYFVAALVFRRSVALGVSLGWFALLLAVGAGFWFSAAIPAFIKEEHGNALMQMYLTHATFIAFLYLQGGLLRQYLYAIVRAERAARLAHVDGLTGLANRRQLETWLHAQHERAARTGEPWSVILFDLDHFKEVNDTHGHAVGDQVLQAVASISRQTVREEDLLGRWGGEEFLVILPNTDRTSAGAVATRLQVAVAGSRHPTAGHVTTSCGVAQARPAETVEAALERADEALYAAKRQGRARVKLAH</sequence>
<evidence type="ECO:0000259" key="2">
    <source>
        <dbReference type="PROSITE" id="PS50887"/>
    </source>
</evidence>
<feature type="transmembrane region" description="Helical" evidence="1">
    <location>
        <begin position="138"/>
        <end position="159"/>
    </location>
</feature>
<dbReference type="SMART" id="SM00267">
    <property type="entry name" value="GGDEF"/>
    <property type="match status" value="1"/>
</dbReference>
<dbReference type="EMBL" id="FWWU01000009">
    <property type="protein sequence ID" value="SMB89280.1"/>
    <property type="molecule type" value="Genomic_DNA"/>
</dbReference>
<dbReference type="GO" id="GO:0043709">
    <property type="term" value="P:cell adhesion involved in single-species biofilm formation"/>
    <property type="evidence" value="ECO:0007669"/>
    <property type="project" value="TreeGrafter"/>
</dbReference>
<keyword evidence="4" id="KW-1185">Reference proteome</keyword>
<evidence type="ECO:0000256" key="1">
    <source>
        <dbReference type="SAM" id="Phobius"/>
    </source>
</evidence>
<evidence type="ECO:0000313" key="4">
    <source>
        <dbReference type="Proteomes" id="UP000192582"/>
    </source>
</evidence>
<dbReference type="NCBIfam" id="TIGR00254">
    <property type="entry name" value="GGDEF"/>
    <property type="match status" value="1"/>
</dbReference>
<dbReference type="Pfam" id="PF00990">
    <property type="entry name" value="GGDEF"/>
    <property type="match status" value="1"/>
</dbReference>
<keyword evidence="1" id="KW-0472">Membrane</keyword>
<protein>
    <submittedName>
        <fullName evidence="3">Diguanylate cyclase (GGDEF) domain-containing protein</fullName>
    </submittedName>
</protein>
<dbReference type="InterPro" id="IPR000160">
    <property type="entry name" value="GGDEF_dom"/>
</dbReference>
<dbReference type="CDD" id="cd01949">
    <property type="entry name" value="GGDEF"/>
    <property type="match status" value="1"/>
</dbReference>
<evidence type="ECO:0000313" key="3">
    <source>
        <dbReference type="EMBL" id="SMB89280.1"/>
    </source>
</evidence>